<dbReference type="EMBL" id="BPLR01015034">
    <property type="protein sequence ID" value="GIY73114.1"/>
    <property type="molecule type" value="Genomic_DNA"/>
</dbReference>
<dbReference type="Proteomes" id="UP001054945">
    <property type="component" value="Unassembled WGS sequence"/>
</dbReference>
<comment type="caution">
    <text evidence="2">The sequence shown here is derived from an EMBL/GenBank/DDBJ whole genome shotgun (WGS) entry which is preliminary data.</text>
</comment>
<keyword evidence="1" id="KW-0732">Signal</keyword>
<protein>
    <submittedName>
        <fullName evidence="2">Uncharacterized protein</fullName>
    </submittedName>
</protein>
<feature type="signal peptide" evidence="1">
    <location>
        <begin position="1"/>
        <end position="17"/>
    </location>
</feature>
<evidence type="ECO:0000256" key="1">
    <source>
        <dbReference type="SAM" id="SignalP"/>
    </source>
</evidence>
<sequence>MFIKALFIVFLIGLVFADDQEYDMKDQPEDSYEDEGIHIEGKYTYIDEKAIPERCFTSLTVTDSELS</sequence>
<proteinExistence type="predicted"/>
<reference evidence="2 3" key="1">
    <citation type="submission" date="2021-06" db="EMBL/GenBank/DDBJ databases">
        <title>Caerostris extrusa draft genome.</title>
        <authorList>
            <person name="Kono N."/>
            <person name="Arakawa K."/>
        </authorList>
    </citation>
    <scope>NUCLEOTIDE SEQUENCE [LARGE SCALE GENOMIC DNA]</scope>
</reference>
<accession>A0AAV4VU15</accession>
<gene>
    <name evidence="2" type="ORF">CEXT_228311</name>
</gene>
<evidence type="ECO:0000313" key="3">
    <source>
        <dbReference type="Proteomes" id="UP001054945"/>
    </source>
</evidence>
<organism evidence="2 3">
    <name type="scientific">Caerostris extrusa</name>
    <name type="common">Bark spider</name>
    <name type="synonym">Caerostris bankana</name>
    <dbReference type="NCBI Taxonomy" id="172846"/>
    <lineage>
        <taxon>Eukaryota</taxon>
        <taxon>Metazoa</taxon>
        <taxon>Ecdysozoa</taxon>
        <taxon>Arthropoda</taxon>
        <taxon>Chelicerata</taxon>
        <taxon>Arachnida</taxon>
        <taxon>Araneae</taxon>
        <taxon>Araneomorphae</taxon>
        <taxon>Entelegynae</taxon>
        <taxon>Araneoidea</taxon>
        <taxon>Araneidae</taxon>
        <taxon>Caerostris</taxon>
    </lineage>
</organism>
<evidence type="ECO:0000313" key="2">
    <source>
        <dbReference type="EMBL" id="GIY73114.1"/>
    </source>
</evidence>
<feature type="chain" id="PRO_5043517597" evidence="1">
    <location>
        <begin position="18"/>
        <end position="67"/>
    </location>
</feature>
<dbReference type="AlphaFoldDB" id="A0AAV4VU15"/>
<keyword evidence="3" id="KW-1185">Reference proteome</keyword>
<name>A0AAV4VU15_CAEEX</name>